<dbReference type="Proteomes" id="UP000182598">
    <property type="component" value="Unassembled WGS sequence"/>
</dbReference>
<reference evidence="3" key="1">
    <citation type="submission" date="2015-08" db="EMBL/GenBank/DDBJ databases">
        <authorList>
            <person name="Varghese N."/>
        </authorList>
    </citation>
    <scope>NUCLEOTIDE SEQUENCE [LARGE SCALE GENOMIC DNA]</scope>
    <source>
        <strain evidence="3">DSM 27808</strain>
    </source>
</reference>
<evidence type="ECO:0000313" key="3">
    <source>
        <dbReference type="Proteomes" id="UP000182598"/>
    </source>
</evidence>
<dbReference type="EMBL" id="CYHB01000002">
    <property type="protein sequence ID" value="CUA85039.1"/>
    <property type="molecule type" value="Genomic_DNA"/>
</dbReference>
<accession>A0A0K6H2R4</accession>
<evidence type="ECO:0000259" key="1">
    <source>
        <dbReference type="Pfam" id="PF05901"/>
    </source>
</evidence>
<dbReference type="InterPro" id="IPR008613">
    <property type="entry name" value="Excalibur_Ca-bd_domain"/>
</dbReference>
<organism evidence="2 3">
    <name type="scientific">Pseudidiomarina woesei</name>
    <dbReference type="NCBI Taxonomy" id="1381080"/>
    <lineage>
        <taxon>Bacteria</taxon>
        <taxon>Pseudomonadati</taxon>
        <taxon>Pseudomonadota</taxon>
        <taxon>Gammaproteobacteria</taxon>
        <taxon>Alteromonadales</taxon>
        <taxon>Idiomarinaceae</taxon>
        <taxon>Pseudidiomarina</taxon>
    </lineage>
</organism>
<dbReference type="AlphaFoldDB" id="A0A0K6H2R4"/>
<name>A0A0K6H2R4_9GAMM</name>
<gene>
    <name evidence="2" type="ORF">Ga0061064_1089</name>
</gene>
<dbReference type="RefSeq" id="WP_055438751.1">
    <property type="nucleotide sequence ID" value="NZ_CYHB01000002.1"/>
</dbReference>
<evidence type="ECO:0000313" key="2">
    <source>
        <dbReference type="EMBL" id="CUA85039.1"/>
    </source>
</evidence>
<feature type="domain" description="Excalibur calcium-binding" evidence="1">
    <location>
        <begin position="56"/>
        <end position="89"/>
    </location>
</feature>
<dbReference type="OrthoDB" id="72963at2"/>
<dbReference type="Pfam" id="PF05901">
    <property type="entry name" value="Excalibur"/>
    <property type="match status" value="1"/>
</dbReference>
<protein>
    <submittedName>
        <fullName evidence="2">Excalibur calcium-binding domain</fullName>
    </submittedName>
</protein>
<keyword evidence="3" id="KW-1185">Reference proteome</keyword>
<sequence length="94" mass="10909">MKKIILIAALILAIWNYYEEQQPRPENRSGLLAEFVQSVQGQVLKKDPKFQCDGRKFCPEMTSRAEAEFFLRFCPDSQLDDNHNGIPCENDARF</sequence>
<proteinExistence type="predicted"/>